<organism evidence="2 3">
    <name type="scientific">Trifolium medium</name>
    <dbReference type="NCBI Taxonomy" id="97028"/>
    <lineage>
        <taxon>Eukaryota</taxon>
        <taxon>Viridiplantae</taxon>
        <taxon>Streptophyta</taxon>
        <taxon>Embryophyta</taxon>
        <taxon>Tracheophyta</taxon>
        <taxon>Spermatophyta</taxon>
        <taxon>Magnoliopsida</taxon>
        <taxon>eudicotyledons</taxon>
        <taxon>Gunneridae</taxon>
        <taxon>Pentapetalae</taxon>
        <taxon>rosids</taxon>
        <taxon>fabids</taxon>
        <taxon>Fabales</taxon>
        <taxon>Fabaceae</taxon>
        <taxon>Papilionoideae</taxon>
        <taxon>50 kb inversion clade</taxon>
        <taxon>NPAAA clade</taxon>
        <taxon>Hologalegina</taxon>
        <taxon>IRL clade</taxon>
        <taxon>Trifolieae</taxon>
        <taxon>Trifolium</taxon>
    </lineage>
</organism>
<sequence length="142" mass="16720">VVKTIKALKRLLRTDVDDLIDQVEKFSDLAEDLRQASWRLTNEELSFLERVMRLKSELSSEAVYIQSVEDIHQLQHEMLSTVLEQTWNLKESMRIHEELLNLAFAEEETVTNRMKVLEEELKTLAEKKEAFRVSNKDEISIM</sequence>
<evidence type="ECO:0000313" key="2">
    <source>
        <dbReference type="EMBL" id="MCI30059.1"/>
    </source>
</evidence>
<reference evidence="2 3" key="1">
    <citation type="journal article" date="2018" name="Front. Plant Sci.">
        <title>Red Clover (Trifolium pratense) and Zigzag Clover (T. medium) - A Picture of Genomic Similarities and Differences.</title>
        <authorList>
            <person name="Dluhosova J."/>
            <person name="Istvanek J."/>
            <person name="Nedelnik J."/>
            <person name="Repkova J."/>
        </authorList>
    </citation>
    <scope>NUCLEOTIDE SEQUENCE [LARGE SCALE GENOMIC DNA]</scope>
    <source>
        <strain evidence="3">cv. 10/8</strain>
        <tissue evidence="2">Leaf</tissue>
    </source>
</reference>
<accession>A0A392R1D7</accession>
<name>A0A392R1D7_9FABA</name>
<dbReference type="EMBL" id="LXQA010176745">
    <property type="protein sequence ID" value="MCI30059.1"/>
    <property type="molecule type" value="Genomic_DNA"/>
</dbReference>
<evidence type="ECO:0000313" key="3">
    <source>
        <dbReference type="Proteomes" id="UP000265520"/>
    </source>
</evidence>
<dbReference type="AlphaFoldDB" id="A0A392R1D7"/>
<protein>
    <submittedName>
        <fullName evidence="2">Uncharacterized protein</fullName>
    </submittedName>
</protein>
<keyword evidence="3" id="KW-1185">Reference proteome</keyword>
<evidence type="ECO:0000256" key="1">
    <source>
        <dbReference type="SAM" id="Coils"/>
    </source>
</evidence>
<keyword evidence="1" id="KW-0175">Coiled coil</keyword>
<dbReference type="Proteomes" id="UP000265520">
    <property type="component" value="Unassembled WGS sequence"/>
</dbReference>
<proteinExistence type="predicted"/>
<feature type="coiled-coil region" evidence="1">
    <location>
        <begin position="107"/>
        <end position="134"/>
    </location>
</feature>
<comment type="caution">
    <text evidence="2">The sequence shown here is derived from an EMBL/GenBank/DDBJ whole genome shotgun (WGS) entry which is preliminary data.</text>
</comment>
<feature type="non-terminal residue" evidence="2">
    <location>
        <position position="1"/>
    </location>
</feature>